<name>A0ABQ1F7C8_9SPHN</name>
<accession>A0ABQ1F7C8</accession>
<comment type="caution">
    <text evidence="1">The sequence shown here is derived from an EMBL/GenBank/DDBJ whole genome shotgun (WGS) entry which is preliminary data.</text>
</comment>
<sequence>MTIRFSAAKGGRRSLDRFFGTQISSFAANDGAATAESDALLRAALKHFARHGLGAADAAREKAEDAFFRGDRETYDHWLGICRLLDARMAGAVAAREDDARREA</sequence>
<dbReference type="RefSeq" id="WP_188641487.1">
    <property type="nucleotide sequence ID" value="NZ_BMID01000001.1"/>
</dbReference>
<protein>
    <submittedName>
        <fullName evidence="1">Uncharacterized protein</fullName>
    </submittedName>
</protein>
<dbReference type="EMBL" id="BMID01000001">
    <property type="protein sequence ID" value="GGA01714.1"/>
    <property type="molecule type" value="Genomic_DNA"/>
</dbReference>
<proteinExistence type="predicted"/>
<evidence type="ECO:0000313" key="2">
    <source>
        <dbReference type="Proteomes" id="UP000603317"/>
    </source>
</evidence>
<reference evidence="2" key="1">
    <citation type="journal article" date="2019" name="Int. J. Syst. Evol. Microbiol.">
        <title>The Global Catalogue of Microorganisms (GCM) 10K type strain sequencing project: providing services to taxonomists for standard genome sequencing and annotation.</title>
        <authorList>
            <consortium name="The Broad Institute Genomics Platform"/>
            <consortium name="The Broad Institute Genome Sequencing Center for Infectious Disease"/>
            <person name="Wu L."/>
            <person name="Ma J."/>
        </authorList>
    </citation>
    <scope>NUCLEOTIDE SEQUENCE [LARGE SCALE GENOMIC DNA]</scope>
    <source>
        <strain evidence="2">CGMCC 1.15297</strain>
    </source>
</reference>
<keyword evidence="2" id="KW-1185">Reference proteome</keyword>
<organism evidence="1 2">
    <name type="scientific">Blastomonas marina</name>
    <dbReference type="NCBI Taxonomy" id="1867408"/>
    <lineage>
        <taxon>Bacteria</taxon>
        <taxon>Pseudomonadati</taxon>
        <taxon>Pseudomonadota</taxon>
        <taxon>Alphaproteobacteria</taxon>
        <taxon>Sphingomonadales</taxon>
        <taxon>Sphingomonadaceae</taxon>
        <taxon>Blastomonas</taxon>
    </lineage>
</organism>
<gene>
    <name evidence="1" type="ORF">GCM10010923_08120</name>
</gene>
<dbReference type="Proteomes" id="UP000603317">
    <property type="component" value="Unassembled WGS sequence"/>
</dbReference>
<evidence type="ECO:0000313" key="1">
    <source>
        <dbReference type="EMBL" id="GGA01714.1"/>
    </source>
</evidence>